<name>A0ABT9T5J9_9GAMM</name>
<protein>
    <submittedName>
        <fullName evidence="1">Uncharacterized protein</fullName>
    </submittedName>
</protein>
<sequence length="52" mass="6188">MSGKICLIAKDSRIHADRPRHPWRGRFAFQAYLSFPVGLMHRFKKQDSGYFY</sequence>
<gene>
    <name evidence="1" type="ORF">J2X94_000876</name>
</gene>
<proteinExistence type="predicted"/>
<evidence type="ECO:0000313" key="2">
    <source>
        <dbReference type="Proteomes" id="UP001244623"/>
    </source>
</evidence>
<reference evidence="1 2" key="1">
    <citation type="submission" date="2023-07" db="EMBL/GenBank/DDBJ databases">
        <title>Sorghum-associated microbial communities from plants grown in Nebraska, USA.</title>
        <authorList>
            <person name="Schachtman D."/>
        </authorList>
    </citation>
    <scope>NUCLEOTIDE SEQUENCE [LARGE SCALE GENOMIC DNA]</scope>
    <source>
        <strain evidence="1 2">CC49</strain>
    </source>
</reference>
<dbReference type="Proteomes" id="UP001244623">
    <property type="component" value="Unassembled WGS sequence"/>
</dbReference>
<comment type="caution">
    <text evidence="1">The sequence shown here is derived from an EMBL/GenBank/DDBJ whole genome shotgun (WGS) entry which is preliminary data.</text>
</comment>
<keyword evidence="2" id="KW-1185">Reference proteome</keyword>
<evidence type="ECO:0000313" key="1">
    <source>
        <dbReference type="EMBL" id="MDQ0018748.1"/>
    </source>
</evidence>
<dbReference type="EMBL" id="JAUSSJ010000001">
    <property type="protein sequence ID" value="MDQ0018748.1"/>
    <property type="molecule type" value="Genomic_DNA"/>
</dbReference>
<accession>A0ABT9T5J9</accession>
<organism evidence="1 2">
    <name type="scientific">[Curtobacterium] plantarum</name>
    <dbReference type="NCBI Taxonomy" id="221276"/>
    <lineage>
        <taxon>Bacteria</taxon>
        <taxon>Pseudomonadati</taxon>
        <taxon>Pseudomonadota</taxon>
        <taxon>Gammaproteobacteria</taxon>
        <taxon>Enterobacterales</taxon>
        <taxon>Erwiniaceae</taxon>
        <taxon>Pantoea</taxon>
    </lineage>
</organism>